<reference evidence="1" key="2">
    <citation type="journal article" date="2021" name="Microbiome">
        <title>Successional dynamics and alternative stable states in a saline activated sludge microbial community over 9 years.</title>
        <authorList>
            <person name="Wang Y."/>
            <person name="Ye J."/>
            <person name="Ju F."/>
            <person name="Liu L."/>
            <person name="Boyd J.A."/>
            <person name="Deng Y."/>
            <person name="Parks D.H."/>
            <person name="Jiang X."/>
            <person name="Yin X."/>
            <person name="Woodcroft B.J."/>
            <person name="Tyson G.W."/>
            <person name="Hugenholtz P."/>
            <person name="Polz M.F."/>
            <person name="Zhang T."/>
        </authorList>
    </citation>
    <scope>NUCLEOTIDE SEQUENCE</scope>
    <source>
        <strain evidence="1">HKST-UBA10</strain>
    </source>
</reference>
<comment type="caution">
    <text evidence="1">The sequence shown here is derived from an EMBL/GenBank/DDBJ whole genome shotgun (WGS) entry which is preliminary data.</text>
</comment>
<feature type="non-terminal residue" evidence="1">
    <location>
        <position position="149"/>
    </location>
</feature>
<evidence type="ECO:0000313" key="1">
    <source>
        <dbReference type="EMBL" id="MCA9382255.1"/>
    </source>
</evidence>
<evidence type="ECO:0000313" key="2">
    <source>
        <dbReference type="Proteomes" id="UP000782843"/>
    </source>
</evidence>
<proteinExistence type="predicted"/>
<dbReference type="AlphaFoldDB" id="A0A955L3H4"/>
<dbReference type="EMBL" id="JAGQLG010000092">
    <property type="protein sequence ID" value="MCA9382255.1"/>
    <property type="molecule type" value="Genomic_DNA"/>
</dbReference>
<sequence>MLLFILGVIRTEIVNLNTFIDESHLTNAFYITAEVTKINYQGEKQQIYAKCEDIIAQNKIINCNSRISFLVRSDYENRLTIGDLLKIESMQKKIINSEHTYLIYLEAFSYSKVGVKEKSIVKKEIAKLREKILTLIFAHYGYKEGSILT</sequence>
<gene>
    <name evidence="1" type="ORF">KC660_02495</name>
</gene>
<protein>
    <submittedName>
        <fullName evidence="1">Uncharacterized protein</fullName>
    </submittedName>
</protein>
<dbReference type="Proteomes" id="UP000782843">
    <property type="component" value="Unassembled WGS sequence"/>
</dbReference>
<accession>A0A955L3H4</accession>
<organism evidence="1 2">
    <name type="scientific">Candidatus Dojkabacteria bacterium</name>
    <dbReference type="NCBI Taxonomy" id="2099670"/>
    <lineage>
        <taxon>Bacteria</taxon>
        <taxon>Candidatus Dojkabacteria</taxon>
    </lineage>
</organism>
<reference evidence="1" key="1">
    <citation type="submission" date="2020-04" db="EMBL/GenBank/DDBJ databases">
        <authorList>
            <person name="Zhang T."/>
        </authorList>
    </citation>
    <scope>NUCLEOTIDE SEQUENCE</scope>
    <source>
        <strain evidence="1">HKST-UBA10</strain>
    </source>
</reference>
<name>A0A955L3H4_9BACT</name>